<keyword evidence="3" id="KW-1185">Reference proteome</keyword>
<dbReference type="EMBL" id="JYIT01000082">
    <property type="protein sequence ID" value="KJL20820.1"/>
    <property type="molecule type" value="Genomic_DNA"/>
</dbReference>
<accession>A0A0F0KL05</accession>
<dbReference type="Pfam" id="PF12532">
    <property type="entry name" value="DUF3732"/>
    <property type="match status" value="1"/>
</dbReference>
<dbReference type="AlphaFoldDB" id="A0A0F0KL05"/>
<evidence type="ECO:0000256" key="1">
    <source>
        <dbReference type="SAM" id="MobiDB-lite"/>
    </source>
</evidence>
<comment type="caution">
    <text evidence="2">The sequence shown here is derived from an EMBL/GenBank/DDBJ whole genome shotgun (WGS) entry which is preliminary data.</text>
</comment>
<dbReference type="InterPro" id="IPR022205">
    <property type="entry name" value="DUF3732"/>
</dbReference>
<reference evidence="2 3" key="1">
    <citation type="submission" date="2015-02" db="EMBL/GenBank/DDBJ databases">
        <title>Draft genome sequences of ten Microbacterium spp. with emphasis on heavy metal contaminated environments.</title>
        <authorList>
            <person name="Corretto E."/>
        </authorList>
    </citation>
    <scope>NUCLEOTIDE SEQUENCE [LARGE SCALE GENOMIC DNA]</scope>
    <source>
        <strain evidence="2 3">DSM 23848</strain>
    </source>
</reference>
<dbReference type="Proteomes" id="UP000033448">
    <property type="component" value="Unassembled WGS sequence"/>
</dbReference>
<protein>
    <recommendedName>
        <fullName evidence="4">DUF3732 domain-containing protein</fullName>
    </recommendedName>
</protein>
<sequence>MQIVGVSVYSHDGRRRTVDFVPGALNIVTGDSKTGKSALLSIVDYCLGRKTSSIPHTPPFKKISWYGVLFQFADKSRAYVARMAPTPSKISTRAMLEFGGPTFVTPEYNQLRLNTDTDGLRSQVGARIHLTDIRVEASEYSSRGPVTVGLGQAVPLNLQEQHEIDSKSVLFHRQNDSGVATGLRDSLPFFLGAVDGKQAAKRAQLREARTILRRLDAQIGVGEMERGTWAQQLRDLVAEARSVQLIGPDLSDLEPLVILNRIRFQRDRASSPVPADIDIRRQDERRAAESRRLILSRELQGLIAHRDLLLDERESEGAYDESLESQVGRLSALSLLPEHSADGRVCPLCAQTLRVPDPTIALMTERLEALRHELRDVAVHRPGTQKAVAAADARVAEVRQALNEVDAALAAFANADAAASLESAQEFVRGRVDAILGRLQAFDDEGLAEMRREREAIAALVEKLGRELNGGSTREQLLSRLNSLSMLLGKYALALSLEQAEDPIRLDIDKLTIVVDTSSGPLPLENIGSGENWVGYHVAAHLALHEFFMRENRPVPRFLMIDQPSKAHFQSDLPLEGEDPDRETVRNMFRLFASYAQEHKGDFQLIIIDHANYDDQWFQSAVRHDWRSGRVLVPEDWPLVPDSGSDPEAVSDSGKTA</sequence>
<proteinExistence type="predicted"/>
<evidence type="ECO:0000313" key="2">
    <source>
        <dbReference type="EMBL" id="KJL20820.1"/>
    </source>
</evidence>
<evidence type="ECO:0000313" key="3">
    <source>
        <dbReference type="Proteomes" id="UP000033448"/>
    </source>
</evidence>
<dbReference type="PATRIC" id="fig|582680.7.peg.2802"/>
<evidence type="ECO:0008006" key="4">
    <source>
        <dbReference type="Google" id="ProtNLM"/>
    </source>
</evidence>
<organism evidence="2 3">
    <name type="scientific">Microbacterium azadirachtae</name>
    <dbReference type="NCBI Taxonomy" id="582680"/>
    <lineage>
        <taxon>Bacteria</taxon>
        <taxon>Bacillati</taxon>
        <taxon>Actinomycetota</taxon>
        <taxon>Actinomycetes</taxon>
        <taxon>Micrococcales</taxon>
        <taxon>Microbacteriaceae</taxon>
        <taxon>Microbacterium</taxon>
    </lineage>
</organism>
<feature type="region of interest" description="Disordered" evidence="1">
    <location>
        <begin position="637"/>
        <end position="657"/>
    </location>
</feature>
<gene>
    <name evidence="2" type="ORF">RL72_02746</name>
</gene>
<name>A0A0F0KL05_9MICO</name>